<name>A0A9Q3BJ91_9BASI</name>
<keyword evidence="2" id="KW-1185">Reference proteome</keyword>
<comment type="caution">
    <text evidence="1">The sequence shown here is derived from an EMBL/GenBank/DDBJ whole genome shotgun (WGS) entry which is preliminary data.</text>
</comment>
<reference evidence="1" key="1">
    <citation type="submission" date="2021-03" db="EMBL/GenBank/DDBJ databases">
        <title>Draft genome sequence of rust myrtle Austropuccinia psidii MF-1, a brazilian biotype.</title>
        <authorList>
            <person name="Quecine M.C."/>
            <person name="Pachon D.M.R."/>
            <person name="Bonatelli M.L."/>
            <person name="Correr F.H."/>
            <person name="Franceschini L.M."/>
            <person name="Leite T.F."/>
            <person name="Margarido G.R.A."/>
            <person name="Almeida C.A."/>
            <person name="Ferrarezi J.A."/>
            <person name="Labate C.A."/>
        </authorList>
    </citation>
    <scope>NUCLEOTIDE SEQUENCE</scope>
    <source>
        <strain evidence="1">MF-1</strain>
    </source>
</reference>
<accession>A0A9Q3BJ91</accession>
<gene>
    <name evidence="1" type="ORF">O181_006409</name>
</gene>
<sequence>MDRSDNSRFQLITLKQGISTTDHLGAFSFYFEPLRSHDESLNPNLIRSSSLERQYLDQVGLESTDFFVKIESISQPLECADGPLIASYYLLPKWDPPKSLRKELASSIVVKDSSIKFTCSSELLKTCATPIKDEFHTNTLQVTLRLSQSVITIHWTVFRQSSLPALPNITDNKASLPMISCCLLN</sequence>
<organism evidence="1 2">
    <name type="scientific">Austropuccinia psidii MF-1</name>
    <dbReference type="NCBI Taxonomy" id="1389203"/>
    <lineage>
        <taxon>Eukaryota</taxon>
        <taxon>Fungi</taxon>
        <taxon>Dikarya</taxon>
        <taxon>Basidiomycota</taxon>
        <taxon>Pucciniomycotina</taxon>
        <taxon>Pucciniomycetes</taxon>
        <taxon>Pucciniales</taxon>
        <taxon>Sphaerophragmiaceae</taxon>
        <taxon>Austropuccinia</taxon>
    </lineage>
</organism>
<dbReference type="AlphaFoldDB" id="A0A9Q3BJ91"/>
<evidence type="ECO:0000313" key="2">
    <source>
        <dbReference type="Proteomes" id="UP000765509"/>
    </source>
</evidence>
<dbReference type="EMBL" id="AVOT02001372">
    <property type="protein sequence ID" value="MBW0466694.1"/>
    <property type="molecule type" value="Genomic_DNA"/>
</dbReference>
<dbReference type="Proteomes" id="UP000765509">
    <property type="component" value="Unassembled WGS sequence"/>
</dbReference>
<proteinExistence type="predicted"/>
<evidence type="ECO:0000313" key="1">
    <source>
        <dbReference type="EMBL" id="MBW0466694.1"/>
    </source>
</evidence>
<protein>
    <submittedName>
        <fullName evidence="1">Uncharacterized protein</fullName>
    </submittedName>
</protein>